<feature type="domain" description="Core-binding (CB)" evidence="3">
    <location>
        <begin position="4"/>
        <end position="86"/>
    </location>
</feature>
<dbReference type="EMBL" id="SZPU01000081">
    <property type="protein sequence ID" value="TKI61955.1"/>
    <property type="molecule type" value="Genomic_DNA"/>
</dbReference>
<gene>
    <name evidence="4" type="ORF">FC756_19625</name>
</gene>
<dbReference type="InterPro" id="IPR004107">
    <property type="entry name" value="Integrase_SAM-like_N"/>
</dbReference>
<evidence type="ECO:0000256" key="1">
    <source>
        <dbReference type="ARBA" id="ARBA00023125"/>
    </source>
</evidence>
<dbReference type="Pfam" id="PF13495">
    <property type="entry name" value="Phage_int_SAM_4"/>
    <property type="match status" value="1"/>
</dbReference>
<dbReference type="InterPro" id="IPR010998">
    <property type="entry name" value="Integrase_recombinase_N"/>
</dbReference>
<dbReference type="Gene3D" id="1.10.150.130">
    <property type="match status" value="1"/>
</dbReference>
<evidence type="ECO:0000259" key="3">
    <source>
        <dbReference type="PROSITE" id="PS51900"/>
    </source>
</evidence>
<proteinExistence type="predicted"/>
<dbReference type="GO" id="GO:0003677">
    <property type="term" value="F:DNA binding"/>
    <property type="evidence" value="ECO:0007669"/>
    <property type="project" value="UniProtKB-UniRule"/>
</dbReference>
<keyword evidence="5" id="KW-1185">Reference proteome</keyword>
<organism evidence="4 5">
    <name type="scientific">Lysinibacillus mangiferihumi</name>
    <dbReference type="NCBI Taxonomy" id="1130819"/>
    <lineage>
        <taxon>Bacteria</taxon>
        <taxon>Bacillati</taxon>
        <taxon>Bacillota</taxon>
        <taxon>Bacilli</taxon>
        <taxon>Bacillales</taxon>
        <taxon>Bacillaceae</taxon>
        <taxon>Lysinibacillus</taxon>
    </lineage>
</organism>
<keyword evidence="1 2" id="KW-0238">DNA-binding</keyword>
<comment type="caution">
    <text evidence="4">The sequence shown here is derived from an EMBL/GenBank/DDBJ whole genome shotgun (WGS) entry which is preliminary data.</text>
</comment>
<dbReference type="Proteomes" id="UP000308744">
    <property type="component" value="Unassembled WGS sequence"/>
</dbReference>
<evidence type="ECO:0000313" key="4">
    <source>
        <dbReference type="EMBL" id="TKI61955.1"/>
    </source>
</evidence>
<protein>
    <recommendedName>
        <fullName evidence="3">Core-binding (CB) domain-containing protein</fullName>
    </recommendedName>
</protein>
<dbReference type="InterPro" id="IPR044068">
    <property type="entry name" value="CB"/>
</dbReference>
<dbReference type="GO" id="GO:0015074">
    <property type="term" value="P:DNA integration"/>
    <property type="evidence" value="ECO:0007669"/>
    <property type="project" value="InterPro"/>
</dbReference>
<evidence type="ECO:0000256" key="2">
    <source>
        <dbReference type="PROSITE-ProRule" id="PRU01248"/>
    </source>
</evidence>
<reference evidence="4 5" key="1">
    <citation type="submission" date="2019-04" db="EMBL/GenBank/DDBJ databases">
        <title>Lysinibacillus genome sequencing.</title>
        <authorList>
            <person name="Dunlap C."/>
        </authorList>
    </citation>
    <scope>NUCLEOTIDE SEQUENCE [LARGE SCALE GENOMIC DNA]</scope>
    <source>
        <strain evidence="4 5">CCTCC AB 2010389</strain>
    </source>
</reference>
<accession>A0A4U2YMW5</accession>
<sequence>MFFLLLKYAISDFLSEKELQNLSGNTLKGYAKFFREFKRWTMEQELTDASEVTQAHIKSYLLHCKNERGNNPTTINVKLKKSQYLF</sequence>
<dbReference type="PROSITE" id="PS51900">
    <property type="entry name" value="CB"/>
    <property type="match status" value="1"/>
</dbReference>
<name>A0A4U2YMW5_9BACI</name>
<dbReference type="AlphaFoldDB" id="A0A4U2YMW5"/>
<evidence type="ECO:0000313" key="5">
    <source>
        <dbReference type="Proteomes" id="UP000308744"/>
    </source>
</evidence>